<dbReference type="Proteomes" id="UP000383122">
    <property type="component" value="Unassembled WGS sequence"/>
</dbReference>
<name>A0A5E5A0Q4_9BURK</name>
<evidence type="ECO:0000256" key="7">
    <source>
        <dbReference type="ARBA" id="ARBA00022927"/>
    </source>
</evidence>
<dbReference type="AlphaFoldDB" id="A0A5E5A0Q4"/>
<comment type="subcellular location">
    <subcellularLocation>
        <location evidence="1 10">Cell inner membrane</location>
        <topology evidence="1 10">Single-pass membrane protein</topology>
        <orientation evidence="1 10">Periplasmic side</orientation>
    </subcellularLocation>
</comment>
<feature type="region of interest" description="Disordered" evidence="11">
    <location>
        <begin position="1"/>
        <end position="26"/>
    </location>
</feature>
<dbReference type="InterPro" id="IPR006260">
    <property type="entry name" value="TonB/TolA_C"/>
</dbReference>
<keyword evidence="6" id="KW-0812">Transmembrane</keyword>
<comment type="function">
    <text evidence="10">Interacts with outer membrane receptor proteins that carry out high-affinity binding and energy dependent uptake into the periplasmic space of specific substrates. It could act to transduce energy from the cytoplasmic membrane to specific energy-requiring processes in the outer membrane, resulting in the release into the periplasm of ligands bound by these outer membrane proteins.</text>
</comment>
<evidence type="ECO:0000256" key="6">
    <source>
        <dbReference type="ARBA" id="ARBA00022692"/>
    </source>
</evidence>
<evidence type="ECO:0000256" key="2">
    <source>
        <dbReference type="ARBA" id="ARBA00006555"/>
    </source>
</evidence>
<evidence type="ECO:0000256" key="5">
    <source>
        <dbReference type="ARBA" id="ARBA00022519"/>
    </source>
</evidence>
<keyword evidence="10" id="KW-0735">Signal-anchor</keyword>
<evidence type="ECO:0000313" key="13">
    <source>
        <dbReference type="EMBL" id="VVE66856.1"/>
    </source>
</evidence>
<dbReference type="Pfam" id="PF03544">
    <property type="entry name" value="TonB_C"/>
    <property type="match status" value="1"/>
</dbReference>
<dbReference type="GO" id="GO:0055085">
    <property type="term" value="P:transmembrane transport"/>
    <property type="evidence" value="ECO:0007669"/>
    <property type="project" value="InterPro"/>
</dbReference>
<dbReference type="PRINTS" id="PR01374">
    <property type="entry name" value="TONBPROTEIN"/>
</dbReference>
<gene>
    <name evidence="13" type="ORF">PAN31117_02411</name>
</gene>
<dbReference type="SUPFAM" id="SSF74653">
    <property type="entry name" value="TolA/TonB C-terminal domain"/>
    <property type="match status" value="1"/>
</dbReference>
<dbReference type="GO" id="GO:0098797">
    <property type="term" value="C:plasma membrane protein complex"/>
    <property type="evidence" value="ECO:0007669"/>
    <property type="project" value="TreeGrafter"/>
</dbReference>
<protein>
    <recommendedName>
        <fullName evidence="10">Protein TonB</fullName>
    </recommendedName>
</protein>
<dbReference type="InterPro" id="IPR037682">
    <property type="entry name" value="TonB_C"/>
</dbReference>
<evidence type="ECO:0000256" key="11">
    <source>
        <dbReference type="SAM" id="MobiDB-lite"/>
    </source>
</evidence>
<evidence type="ECO:0000256" key="8">
    <source>
        <dbReference type="ARBA" id="ARBA00022989"/>
    </source>
</evidence>
<evidence type="ECO:0000256" key="4">
    <source>
        <dbReference type="ARBA" id="ARBA00022475"/>
    </source>
</evidence>
<evidence type="ECO:0000256" key="10">
    <source>
        <dbReference type="RuleBase" id="RU362123"/>
    </source>
</evidence>
<dbReference type="NCBIfam" id="TIGR01352">
    <property type="entry name" value="tonB_Cterm"/>
    <property type="match status" value="1"/>
</dbReference>
<keyword evidence="5 10" id="KW-0997">Cell inner membrane</keyword>
<proteinExistence type="inferred from homology"/>
<dbReference type="InterPro" id="IPR051045">
    <property type="entry name" value="TonB-dependent_transducer"/>
</dbReference>
<feature type="domain" description="TonB C-terminal" evidence="12">
    <location>
        <begin position="147"/>
        <end position="231"/>
    </location>
</feature>
<keyword evidence="9" id="KW-0472">Membrane</keyword>
<accession>A0A5E5A0Q4</accession>
<keyword evidence="8" id="KW-1133">Transmembrane helix</keyword>
<dbReference type="PANTHER" id="PTHR33446">
    <property type="entry name" value="PROTEIN TONB-RELATED"/>
    <property type="match status" value="1"/>
</dbReference>
<dbReference type="GO" id="GO:0015031">
    <property type="term" value="P:protein transport"/>
    <property type="evidence" value="ECO:0007669"/>
    <property type="project" value="UniProtKB-UniRule"/>
</dbReference>
<keyword evidence="4 10" id="KW-1003">Cell membrane</keyword>
<evidence type="ECO:0000313" key="14">
    <source>
        <dbReference type="Proteomes" id="UP000383122"/>
    </source>
</evidence>
<evidence type="ECO:0000256" key="1">
    <source>
        <dbReference type="ARBA" id="ARBA00004383"/>
    </source>
</evidence>
<reference evidence="13 14" key="1">
    <citation type="submission" date="2019-08" db="EMBL/GenBank/DDBJ databases">
        <authorList>
            <person name="Peeters C."/>
        </authorList>
    </citation>
    <scope>NUCLEOTIDE SEQUENCE [LARGE SCALE GENOMIC DNA]</scope>
    <source>
        <strain evidence="13 14">LMG 31117</strain>
    </source>
</reference>
<evidence type="ECO:0000259" key="12">
    <source>
        <dbReference type="PROSITE" id="PS52015"/>
    </source>
</evidence>
<sequence length="231" mass="24324">MLGELSPERAVTGHAHGSYGPRRFGGRAQSPLRRFGGIALVLALHAALIYGLLNGLASQVVAVIQQPIEARLIAPVNPPPPPPPVVKLAPPKVTPPPRPFVAPPEVPVVSTPSTVSIQSTPVAPTSPTPAPVVAPAPAAKPVNREVGVVCPNSEQVRASLRYPREALENNITGDVLVEFSVDTDGHVSGERVMRSADPVLDRAALNAVRRFSCISQGQSVRVQVPFSFNLN</sequence>
<dbReference type="PROSITE" id="PS52015">
    <property type="entry name" value="TONB_CTD"/>
    <property type="match status" value="1"/>
</dbReference>
<dbReference type="OrthoDB" id="1039448at2"/>
<keyword evidence="3 10" id="KW-0813">Transport</keyword>
<organism evidence="13 14">
    <name type="scientific">Pandoraea anapnoica</name>
    <dbReference type="NCBI Taxonomy" id="2508301"/>
    <lineage>
        <taxon>Bacteria</taxon>
        <taxon>Pseudomonadati</taxon>
        <taxon>Pseudomonadota</taxon>
        <taxon>Betaproteobacteria</taxon>
        <taxon>Burkholderiales</taxon>
        <taxon>Burkholderiaceae</taxon>
        <taxon>Pandoraea</taxon>
    </lineage>
</organism>
<dbReference type="InterPro" id="IPR003538">
    <property type="entry name" value="TonB"/>
</dbReference>
<dbReference type="RefSeq" id="WP_150738387.1">
    <property type="nucleotide sequence ID" value="NZ_CABPSP010000006.1"/>
</dbReference>
<dbReference type="PANTHER" id="PTHR33446:SF11">
    <property type="entry name" value="TONB3"/>
    <property type="match status" value="1"/>
</dbReference>
<comment type="similarity">
    <text evidence="2 10">Belongs to the TonB family.</text>
</comment>
<keyword evidence="14" id="KW-1185">Reference proteome</keyword>
<dbReference type="EMBL" id="CABPSP010000006">
    <property type="protein sequence ID" value="VVE66856.1"/>
    <property type="molecule type" value="Genomic_DNA"/>
</dbReference>
<dbReference type="Gene3D" id="3.30.1150.10">
    <property type="match status" value="1"/>
</dbReference>
<dbReference type="GO" id="GO:0015891">
    <property type="term" value="P:siderophore transport"/>
    <property type="evidence" value="ECO:0007669"/>
    <property type="project" value="InterPro"/>
</dbReference>
<dbReference type="GO" id="GO:0030288">
    <property type="term" value="C:outer membrane-bounded periplasmic space"/>
    <property type="evidence" value="ECO:0007669"/>
    <property type="project" value="InterPro"/>
</dbReference>
<dbReference type="GO" id="GO:0031992">
    <property type="term" value="F:energy transducer activity"/>
    <property type="evidence" value="ECO:0007669"/>
    <property type="project" value="InterPro"/>
</dbReference>
<keyword evidence="7 10" id="KW-0653">Protein transport</keyword>
<evidence type="ECO:0000256" key="3">
    <source>
        <dbReference type="ARBA" id="ARBA00022448"/>
    </source>
</evidence>
<evidence type="ECO:0000256" key="9">
    <source>
        <dbReference type="ARBA" id="ARBA00023136"/>
    </source>
</evidence>